<gene>
    <name evidence="1" type="ORF">ACOLOM_LOCUS12757</name>
</gene>
<proteinExistence type="predicted"/>
<evidence type="ECO:0000313" key="2">
    <source>
        <dbReference type="Proteomes" id="UP000789525"/>
    </source>
</evidence>
<organism evidence="1 2">
    <name type="scientific">Acaulospora colombiana</name>
    <dbReference type="NCBI Taxonomy" id="27376"/>
    <lineage>
        <taxon>Eukaryota</taxon>
        <taxon>Fungi</taxon>
        <taxon>Fungi incertae sedis</taxon>
        <taxon>Mucoromycota</taxon>
        <taxon>Glomeromycotina</taxon>
        <taxon>Glomeromycetes</taxon>
        <taxon>Diversisporales</taxon>
        <taxon>Acaulosporaceae</taxon>
        <taxon>Acaulospora</taxon>
    </lineage>
</organism>
<accession>A0ACA9QKM1</accession>
<evidence type="ECO:0000313" key="1">
    <source>
        <dbReference type="EMBL" id="CAG8752233.1"/>
    </source>
</evidence>
<feature type="non-terminal residue" evidence="1">
    <location>
        <position position="139"/>
    </location>
</feature>
<dbReference type="Proteomes" id="UP000789525">
    <property type="component" value="Unassembled WGS sequence"/>
</dbReference>
<keyword evidence="2" id="KW-1185">Reference proteome</keyword>
<dbReference type="EMBL" id="CAJVPT010053800">
    <property type="protein sequence ID" value="CAG8752233.1"/>
    <property type="molecule type" value="Genomic_DNA"/>
</dbReference>
<reference evidence="1" key="1">
    <citation type="submission" date="2021-06" db="EMBL/GenBank/DDBJ databases">
        <authorList>
            <person name="Kallberg Y."/>
            <person name="Tangrot J."/>
            <person name="Rosling A."/>
        </authorList>
    </citation>
    <scope>NUCLEOTIDE SEQUENCE</scope>
    <source>
        <strain evidence="1">CL356</strain>
    </source>
</reference>
<name>A0ACA9QKM1_9GLOM</name>
<protein>
    <submittedName>
        <fullName evidence="1">3585_t:CDS:1</fullName>
    </submittedName>
</protein>
<comment type="caution">
    <text evidence="1">The sequence shown here is derived from an EMBL/GenBank/DDBJ whole genome shotgun (WGS) entry which is preliminary data.</text>
</comment>
<sequence>MTRSMEINVPSSAPIELITNSIKKLTEDRKIKLKPDFQDPQLDLTNSSAGSSATHILGSTRSTPSSSPMRKNSTPRRSKKVNNRLVVNSSQGVSTASMPSGALNVHTNDEEVGTSLSPARSASHMRAPKIALKRKRDDL</sequence>